<comment type="caution">
    <text evidence="2">The sequence shown here is derived from an EMBL/GenBank/DDBJ whole genome shotgun (WGS) entry which is preliminary data.</text>
</comment>
<name>A0A369ATV2_9ENTE</name>
<keyword evidence="3" id="KW-1185">Reference proteome</keyword>
<dbReference type="GeneID" id="63146901"/>
<organism evidence="2 3">
    <name type="scientific">Vagococcus fluvialis</name>
    <dbReference type="NCBI Taxonomy" id="2738"/>
    <lineage>
        <taxon>Bacteria</taxon>
        <taxon>Bacillati</taxon>
        <taxon>Bacillota</taxon>
        <taxon>Bacilli</taxon>
        <taxon>Lactobacillales</taxon>
        <taxon>Enterococcaceae</taxon>
        <taxon>Vagococcus</taxon>
    </lineage>
</organism>
<evidence type="ECO:0000313" key="2">
    <source>
        <dbReference type="EMBL" id="RSU01055.1"/>
    </source>
</evidence>
<dbReference type="EMBL" id="NGJX01000009">
    <property type="protein sequence ID" value="RSU01055.1"/>
    <property type="molecule type" value="Genomic_DNA"/>
</dbReference>
<gene>
    <name evidence="2" type="ORF">CBF32_09340</name>
</gene>
<evidence type="ECO:0000313" key="3">
    <source>
        <dbReference type="Proteomes" id="UP000288197"/>
    </source>
</evidence>
<accession>A0A369ATV2</accession>
<sequence>MKKTLLISMSGLLLSVMVGCTQKAIEKPVTEETKVTATSEQTDATSGATIKEGSYDMTKVVPVTEIIEVYKKEAPDSDITSIDLDYSRAGLRYKVEGVDNETEYEIKINAETKQVEKTKQEKLDREDRDGIKREKEKLDLNNILSIEKVTELAETEAKSGKAVEWNLDRTLNVTYWEVKVKDGNKETEIKLDAKSGEVLEVEIDD</sequence>
<dbReference type="OrthoDB" id="2943484at2"/>
<dbReference type="PROSITE" id="PS51257">
    <property type="entry name" value="PROKAR_LIPOPROTEIN"/>
    <property type="match status" value="1"/>
</dbReference>
<feature type="domain" description="PepSY" evidence="1">
    <location>
        <begin position="62"/>
        <end position="118"/>
    </location>
</feature>
<dbReference type="Gene3D" id="3.10.450.40">
    <property type="match status" value="2"/>
</dbReference>
<dbReference type="InterPro" id="IPR025711">
    <property type="entry name" value="PepSY"/>
</dbReference>
<proteinExistence type="predicted"/>
<dbReference type="Proteomes" id="UP000288197">
    <property type="component" value="Unassembled WGS sequence"/>
</dbReference>
<feature type="domain" description="PepSY" evidence="1">
    <location>
        <begin position="144"/>
        <end position="202"/>
    </location>
</feature>
<dbReference type="RefSeq" id="WP_114290024.1">
    <property type="nucleotide sequence ID" value="NZ_CP122523.1"/>
</dbReference>
<dbReference type="Pfam" id="PF03413">
    <property type="entry name" value="PepSY"/>
    <property type="match status" value="2"/>
</dbReference>
<protein>
    <recommendedName>
        <fullName evidence="1">PepSY domain-containing protein</fullName>
    </recommendedName>
</protein>
<dbReference type="AlphaFoldDB" id="A0A369ATV2"/>
<evidence type="ECO:0000259" key="1">
    <source>
        <dbReference type="Pfam" id="PF03413"/>
    </source>
</evidence>
<reference evidence="2 3" key="1">
    <citation type="submission" date="2017-05" db="EMBL/GenBank/DDBJ databases">
        <title>Vagococcus spp. assemblies.</title>
        <authorList>
            <person name="Gulvik C.A."/>
        </authorList>
    </citation>
    <scope>NUCLEOTIDE SEQUENCE [LARGE SCALE GENOMIC DNA]</scope>
    <source>
        <strain evidence="2 3">NCFB 2497</strain>
    </source>
</reference>